<sequence length="275" mass="28452">MTVRRQEDGMERAVLRHAEQVMGTVVSFDLRRADDRAVDGLRRAVAWLHRVDRVFSTYRPDSQISRLGRGELTVGECDPDVAEVLALGAAAERDGDGFFSVRPGGPDGPGGGLDPSGVVKGWAVERASRILLGAGSADHSVNGGGDVQTAGEPEPGRGWSLAVAHPLHPGAFATVVRGSGIALATSGTAERGEHILDPHTGRPVPAGLLSVSVVGESLTAADIAATTAFAMGPGAGRAWLETRPGLEGFAVTAEGRAWWTPGFPAYVPEGLTGAP</sequence>
<gene>
    <name evidence="11" type="ORF">ACEZDJ_09840</name>
</gene>
<evidence type="ECO:0000256" key="8">
    <source>
        <dbReference type="ARBA" id="ARBA00022842"/>
    </source>
</evidence>
<dbReference type="EMBL" id="JBHEZZ010000004">
    <property type="protein sequence ID" value="MFC1401588.1"/>
    <property type="molecule type" value="Genomic_DNA"/>
</dbReference>
<comment type="cofactor">
    <cofactor evidence="1">
        <name>Mg(2+)</name>
        <dbReference type="ChEBI" id="CHEBI:18420"/>
    </cofactor>
</comment>
<proteinExistence type="predicted"/>
<name>A0ABV6UJI0_9ACTN</name>
<keyword evidence="8" id="KW-0460">Magnesium</keyword>
<comment type="caution">
    <text evidence="11">The sequence shown here is derived from an EMBL/GenBank/DDBJ whole genome shotgun (WGS) entry which is preliminary data.</text>
</comment>
<evidence type="ECO:0000256" key="6">
    <source>
        <dbReference type="ARBA" id="ARBA00022723"/>
    </source>
</evidence>
<evidence type="ECO:0000256" key="7">
    <source>
        <dbReference type="ARBA" id="ARBA00022827"/>
    </source>
</evidence>
<evidence type="ECO:0000256" key="9">
    <source>
        <dbReference type="ARBA" id="ARBA00031306"/>
    </source>
</evidence>
<dbReference type="Pfam" id="PF02424">
    <property type="entry name" value="ApbE"/>
    <property type="match status" value="2"/>
</dbReference>
<evidence type="ECO:0000313" key="11">
    <source>
        <dbReference type="EMBL" id="MFC1401588.1"/>
    </source>
</evidence>
<dbReference type="PANTHER" id="PTHR30040">
    <property type="entry name" value="THIAMINE BIOSYNTHESIS LIPOPROTEIN APBE"/>
    <property type="match status" value="1"/>
</dbReference>
<dbReference type="InterPro" id="IPR003374">
    <property type="entry name" value="ApbE-like_sf"/>
</dbReference>
<keyword evidence="7" id="KW-0274">FAD</keyword>
<dbReference type="GO" id="GO:0016740">
    <property type="term" value="F:transferase activity"/>
    <property type="evidence" value="ECO:0007669"/>
    <property type="project" value="UniProtKB-KW"/>
</dbReference>
<evidence type="ECO:0000256" key="2">
    <source>
        <dbReference type="ARBA" id="ARBA00011955"/>
    </source>
</evidence>
<dbReference type="InterPro" id="IPR024932">
    <property type="entry name" value="ApbE"/>
</dbReference>
<keyword evidence="4" id="KW-0285">Flavoprotein</keyword>
<evidence type="ECO:0000256" key="3">
    <source>
        <dbReference type="ARBA" id="ARBA00016337"/>
    </source>
</evidence>
<evidence type="ECO:0000256" key="4">
    <source>
        <dbReference type="ARBA" id="ARBA00022630"/>
    </source>
</evidence>
<evidence type="ECO:0000256" key="10">
    <source>
        <dbReference type="ARBA" id="ARBA00048540"/>
    </source>
</evidence>
<protein>
    <recommendedName>
        <fullName evidence="3">FAD:protein FMN transferase</fullName>
        <ecNumber evidence="2">2.7.1.180</ecNumber>
    </recommendedName>
    <alternativeName>
        <fullName evidence="9">Flavin transferase</fullName>
    </alternativeName>
</protein>
<evidence type="ECO:0000256" key="5">
    <source>
        <dbReference type="ARBA" id="ARBA00022679"/>
    </source>
</evidence>
<keyword evidence="6" id="KW-0479">Metal-binding</keyword>
<keyword evidence="5 11" id="KW-0808">Transferase</keyword>
<organism evidence="11 12">
    <name type="scientific">Streptacidiphilus cavernicola</name>
    <dbReference type="NCBI Taxonomy" id="3342716"/>
    <lineage>
        <taxon>Bacteria</taxon>
        <taxon>Bacillati</taxon>
        <taxon>Actinomycetota</taxon>
        <taxon>Actinomycetes</taxon>
        <taxon>Kitasatosporales</taxon>
        <taxon>Streptomycetaceae</taxon>
        <taxon>Streptacidiphilus</taxon>
    </lineage>
</organism>
<dbReference type="EC" id="2.7.1.180" evidence="2"/>
<dbReference type="SUPFAM" id="SSF143631">
    <property type="entry name" value="ApbE-like"/>
    <property type="match status" value="1"/>
</dbReference>
<dbReference type="RefSeq" id="WP_232242439.1">
    <property type="nucleotide sequence ID" value="NZ_JBHEZZ010000004.1"/>
</dbReference>
<accession>A0ABV6UJI0</accession>
<comment type="catalytic activity">
    <reaction evidence="10">
        <text>L-threonyl-[protein] + FAD = FMN-L-threonyl-[protein] + AMP + H(+)</text>
        <dbReference type="Rhea" id="RHEA:36847"/>
        <dbReference type="Rhea" id="RHEA-COMP:11060"/>
        <dbReference type="Rhea" id="RHEA-COMP:11061"/>
        <dbReference type="ChEBI" id="CHEBI:15378"/>
        <dbReference type="ChEBI" id="CHEBI:30013"/>
        <dbReference type="ChEBI" id="CHEBI:57692"/>
        <dbReference type="ChEBI" id="CHEBI:74257"/>
        <dbReference type="ChEBI" id="CHEBI:456215"/>
        <dbReference type="EC" id="2.7.1.180"/>
    </reaction>
</comment>
<dbReference type="Gene3D" id="3.10.520.10">
    <property type="entry name" value="ApbE-like domains"/>
    <property type="match status" value="2"/>
</dbReference>
<dbReference type="Proteomes" id="UP001592528">
    <property type="component" value="Unassembled WGS sequence"/>
</dbReference>
<evidence type="ECO:0000313" key="12">
    <source>
        <dbReference type="Proteomes" id="UP001592528"/>
    </source>
</evidence>
<keyword evidence="12" id="KW-1185">Reference proteome</keyword>
<evidence type="ECO:0000256" key="1">
    <source>
        <dbReference type="ARBA" id="ARBA00001946"/>
    </source>
</evidence>
<dbReference type="PANTHER" id="PTHR30040:SF2">
    <property type="entry name" value="FAD:PROTEIN FMN TRANSFERASE"/>
    <property type="match status" value="1"/>
</dbReference>
<reference evidence="11 12" key="1">
    <citation type="submission" date="2024-09" db="EMBL/GenBank/DDBJ databases">
        <authorList>
            <person name="Lee S.D."/>
        </authorList>
    </citation>
    <scope>NUCLEOTIDE SEQUENCE [LARGE SCALE GENOMIC DNA]</scope>
    <source>
        <strain evidence="11 12">N1-5</strain>
    </source>
</reference>